<evidence type="ECO:0000313" key="2">
    <source>
        <dbReference type="Proteomes" id="UP001341840"/>
    </source>
</evidence>
<keyword evidence="2" id="KW-1185">Reference proteome</keyword>
<organism evidence="1 2">
    <name type="scientific">Stylosanthes scabra</name>
    <dbReference type="NCBI Taxonomy" id="79078"/>
    <lineage>
        <taxon>Eukaryota</taxon>
        <taxon>Viridiplantae</taxon>
        <taxon>Streptophyta</taxon>
        <taxon>Embryophyta</taxon>
        <taxon>Tracheophyta</taxon>
        <taxon>Spermatophyta</taxon>
        <taxon>Magnoliopsida</taxon>
        <taxon>eudicotyledons</taxon>
        <taxon>Gunneridae</taxon>
        <taxon>Pentapetalae</taxon>
        <taxon>rosids</taxon>
        <taxon>fabids</taxon>
        <taxon>Fabales</taxon>
        <taxon>Fabaceae</taxon>
        <taxon>Papilionoideae</taxon>
        <taxon>50 kb inversion clade</taxon>
        <taxon>dalbergioids sensu lato</taxon>
        <taxon>Dalbergieae</taxon>
        <taxon>Pterocarpus clade</taxon>
        <taxon>Stylosanthes</taxon>
    </lineage>
</organism>
<sequence>MLYACGAIVQGKRLGFLLRTDEEVDLAIYWHVHHSNIHLLELFAILVDVADSILSSHTNDTQSTDLARGLTRGMMFDLNVIPERSMNASNAALNLDQVGSMEEGVESHQRAAAAEHPMVESFFVDPGLSDEEIDREVLSEA</sequence>
<dbReference type="EMBL" id="JASCZI010181518">
    <property type="protein sequence ID" value="MED6184220.1"/>
    <property type="molecule type" value="Genomic_DNA"/>
</dbReference>
<accession>A0ABU6WI34</accession>
<gene>
    <name evidence="1" type="ORF">PIB30_045322</name>
</gene>
<comment type="caution">
    <text evidence="1">The sequence shown here is derived from an EMBL/GenBank/DDBJ whole genome shotgun (WGS) entry which is preliminary data.</text>
</comment>
<protein>
    <submittedName>
        <fullName evidence="1">Uncharacterized protein</fullName>
    </submittedName>
</protein>
<reference evidence="1 2" key="1">
    <citation type="journal article" date="2023" name="Plants (Basel)">
        <title>Bridging the Gap: Combining Genomics and Transcriptomics Approaches to Understand Stylosanthes scabra, an Orphan Legume from the Brazilian Caatinga.</title>
        <authorList>
            <person name="Ferreira-Neto J.R.C."/>
            <person name="da Silva M.D."/>
            <person name="Binneck E."/>
            <person name="de Melo N.F."/>
            <person name="da Silva R.H."/>
            <person name="de Melo A.L.T.M."/>
            <person name="Pandolfi V."/>
            <person name="Bustamante F.O."/>
            <person name="Brasileiro-Vidal A.C."/>
            <person name="Benko-Iseppon A.M."/>
        </authorList>
    </citation>
    <scope>NUCLEOTIDE SEQUENCE [LARGE SCALE GENOMIC DNA]</scope>
    <source>
        <tissue evidence="1">Leaves</tissue>
    </source>
</reference>
<evidence type="ECO:0000313" key="1">
    <source>
        <dbReference type="EMBL" id="MED6184220.1"/>
    </source>
</evidence>
<dbReference type="Proteomes" id="UP001341840">
    <property type="component" value="Unassembled WGS sequence"/>
</dbReference>
<name>A0ABU6WI34_9FABA</name>
<proteinExistence type="predicted"/>